<dbReference type="GeneID" id="18875377"/>
<dbReference type="eggNOG" id="ENOG502RQMY">
    <property type="taxonomic scope" value="Eukaryota"/>
</dbReference>
<dbReference type="OrthoDB" id="6021743at2759"/>
<name>G3AK79_SPAPN</name>
<evidence type="ECO:0000259" key="2">
    <source>
        <dbReference type="Pfam" id="PF12657"/>
    </source>
</evidence>
<dbReference type="Proteomes" id="UP000000709">
    <property type="component" value="Unassembled WGS sequence"/>
</dbReference>
<dbReference type="STRING" id="619300.G3AK79"/>
<accession>G3AK79</accession>
<dbReference type="AlphaFoldDB" id="G3AK79"/>
<keyword evidence="1" id="KW-0175">Coiled coil</keyword>
<feature type="coiled-coil region" evidence="1">
    <location>
        <begin position="556"/>
        <end position="583"/>
    </location>
</feature>
<dbReference type="InParanoid" id="G3AK79"/>
<evidence type="ECO:0000313" key="4">
    <source>
        <dbReference type="Proteomes" id="UP000000709"/>
    </source>
</evidence>
<feature type="domain" description="Transcription factor IIIC 90kDa subunit N-terminal" evidence="2">
    <location>
        <begin position="24"/>
        <end position="394"/>
    </location>
</feature>
<organism evidence="4">
    <name type="scientific">Spathaspora passalidarum (strain NRRL Y-27907 / 11-Y1)</name>
    <dbReference type="NCBI Taxonomy" id="619300"/>
    <lineage>
        <taxon>Eukaryota</taxon>
        <taxon>Fungi</taxon>
        <taxon>Dikarya</taxon>
        <taxon>Ascomycota</taxon>
        <taxon>Saccharomycotina</taxon>
        <taxon>Pichiomycetes</taxon>
        <taxon>Debaryomycetaceae</taxon>
        <taxon>Spathaspora</taxon>
    </lineage>
</organism>
<reference evidence="3 4" key="1">
    <citation type="journal article" date="2011" name="Proc. Natl. Acad. Sci. U.S.A.">
        <title>Comparative genomics of xylose-fermenting fungi for enhanced biofuel production.</title>
        <authorList>
            <person name="Wohlbach D.J."/>
            <person name="Kuo A."/>
            <person name="Sato T.K."/>
            <person name="Potts K.M."/>
            <person name="Salamov A.A."/>
            <person name="LaButti K.M."/>
            <person name="Sun H."/>
            <person name="Clum A."/>
            <person name="Pangilinan J.L."/>
            <person name="Lindquist E.A."/>
            <person name="Lucas S."/>
            <person name="Lapidus A."/>
            <person name="Jin M."/>
            <person name="Gunawan C."/>
            <person name="Balan V."/>
            <person name="Dale B.E."/>
            <person name="Jeffries T.W."/>
            <person name="Zinkel R."/>
            <person name="Barry K.W."/>
            <person name="Grigoriev I.V."/>
            <person name="Gasch A.P."/>
        </authorList>
    </citation>
    <scope>NUCLEOTIDE SEQUENCE [LARGE SCALE GENOMIC DNA]</scope>
    <source>
        <strain evidence="4">NRRL Y-27907 / 11-Y1</strain>
    </source>
</reference>
<gene>
    <name evidence="3" type="ORF">SPAPADRAFT_71368</name>
</gene>
<evidence type="ECO:0000313" key="3">
    <source>
        <dbReference type="EMBL" id="EGW33536.1"/>
    </source>
</evidence>
<sequence length="719" mass="82304">MSLIKPLRLIRVDASLSQNDPLQWSENSQLALNGYNQITLLEPKLPSLHQAIRKVNDVTVLDPKHLFQLTTILDRDSIKSMPLGNFNDIVVLTGDEPVNISNVVDYIIVSHQWTPTSDTSRDNLLGVLFNSGELLIIGRKNTQSNKYFVLVEMFDVLADQVGITDDGKKHHVDSNQLFSLKVKSFHFSSIGPLLLLSIVNGNNTLFVYKVDRDTYGLELLASIDNGFKIIKQKWSNWKGNASYITVISPENSLRTFKLTYEDDKLQIFEPTLVFQPTRFRISQLEYIYYQDDQLLVTTLTGKLVIIDSNHQAYTHSFDNYTTCVSVTTGIIGTVLTLILAFENSAFVTVKFDLDKHVFESIPTDKSLTSFVETVLSTYQLENMAEEDEEGEGGSGSEGLLVVQGVKLFHNNILSVQYKTNPKNSLIYRQQAQLESHLQFIQLETPIQEPVQASTNQTSIAKVVEYWFENFAKIPEFHDDIDQERTERIEKFVEKLEEFKKANIVDIDLELDSEKFADFSLLLLTKFNKNVQVNQLQYQHTLSRLLINSLIIFKEGNSKLTAFLEQLKNDIKDIENKLSSYLKKLIFKYIDDNNIEPSNEFDKYLLISNLQQLRELGIEVTTKVPENCNITMGTKFYSETFEVHVKDVIPHDRLVCSTTDHGWSVCALSNLPLLQMNNRRDELAQFHYIIPEEEFGGLINDLLQTVNYCYISGNKTYQLK</sequence>
<dbReference type="InterPro" id="IPR024761">
    <property type="entry name" value="TFIIIC_delta_N"/>
</dbReference>
<dbReference type="OMA" id="WSDNLQL"/>
<dbReference type="KEGG" id="spaa:SPAPADRAFT_71368"/>
<keyword evidence="4" id="KW-1185">Reference proteome</keyword>
<proteinExistence type="predicted"/>
<dbReference type="RefSeq" id="XP_007375051.1">
    <property type="nucleotide sequence ID" value="XM_007374989.1"/>
</dbReference>
<dbReference type="HOGENOM" id="CLU_369188_0_0_1"/>
<protein>
    <recommendedName>
        <fullName evidence="2">Transcription factor IIIC 90kDa subunit N-terminal domain-containing protein</fullName>
    </recommendedName>
</protein>
<dbReference type="EMBL" id="GL996501">
    <property type="protein sequence ID" value="EGW33536.1"/>
    <property type="molecule type" value="Genomic_DNA"/>
</dbReference>
<evidence type="ECO:0000256" key="1">
    <source>
        <dbReference type="SAM" id="Coils"/>
    </source>
</evidence>
<dbReference type="Pfam" id="PF12657">
    <property type="entry name" value="TFIIIC_delta"/>
    <property type="match status" value="1"/>
</dbReference>